<dbReference type="AlphaFoldDB" id="A0A4C1WJ18"/>
<proteinExistence type="predicted"/>
<protein>
    <submittedName>
        <fullName evidence="1">Uncharacterized protein</fullName>
    </submittedName>
</protein>
<evidence type="ECO:0000313" key="1">
    <source>
        <dbReference type="EMBL" id="GBP50124.1"/>
    </source>
</evidence>
<evidence type="ECO:0000313" key="2">
    <source>
        <dbReference type="Proteomes" id="UP000299102"/>
    </source>
</evidence>
<dbReference type="Proteomes" id="UP000299102">
    <property type="component" value="Unassembled WGS sequence"/>
</dbReference>
<comment type="caution">
    <text evidence="1">The sequence shown here is derived from an EMBL/GenBank/DDBJ whole genome shotgun (WGS) entry which is preliminary data.</text>
</comment>
<organism evidence="1 2">
    <name type="scientific">Eumeta variegata</name>
    <name type="common">Bagworm moth</name>
    <name type="synonym">Eumeta japonica</name>
    <dbReference type="NCBI Taxonomy" id="151549"/>
    <lineage>
        <taxon>Eukaryota</taxon>
        <taxon>Metazoa</taxon>
        <taxon>Ecdysozoa</taxon>
        <taxon>Arthropoda</taxon>
        <taxon>Hexapoda</taxon>
        <taxon>Insecta</taxon>
        <taxon>Pterygota</taxon>
        <taxon>Neoptera</taxon>
        <taxon>Endopterygota</taxon>
        <taxon>Lepidoptera</taxon>
        <taxon>Glossata</taxon>
        <taxon>Ditrysia</taxon>
        <taxon>Tineoidea</taxon>
        <taxon>Psychidae</taxon>
        <taxon>Oiketicinae</taxon>
        <taxon>Eumeta</taxon>
    </lineage>
</organism>
<keyword evidence="2" id="KW-1185">Reference proteome</keyword>
<name>A0A4C1WJ18_EUMVA</name>
<reference evidence="1 2" key="1">
    <citation type="journal article" date="2019" name="Commun. Biol.">
        <title>The bagworm genome reveals a unique fibroin gene that provides high tensile strength.</title>
        <authorList>
            <person name="Kono N."/>
            <person name="Nakamura H."/>
            <person name="Ohtoshi R."/>
            <person name="Tomita M."/>
            <person name="Numata K."/>
            <person name="Arakawa K."/>
        </authorList>
    </citation>
    <scope>NUCLEOTIDE SEQUENCE [LARGE SCALE GENOMIC DNA]</scope>
</reference>
<sequence>MRVGFCDWIKGEVNGYGVETWRKLNYSVGQPPWRHLIEDSKSIAAPEPHRASEDPQVMKKPKQVTVTTVVKTLQLNDVVIVSLALVSPTLAAMKETALIVLRLSREPVDQFGVSP</sequence>
<gene>
    <name evidence="1" type="ORF">EVAR_42805_1</name>
</gene>
<accession>A0A4C1WJ18</accession>
<dbReference type="EMBL" id="BGZK01000559">
    <property type="protein sequence ID" value="GBP50124.1"/>
    <property type="molecule type" value="Genomic_DNA"/>
</dbReference>